<sequence length="518" mass="59019">MANSFFDTIYKNKTQHTPDVLSCLSNLSNDEVFTPPDVVNQMLDLLPQELFTDPNTTFLDPACKTGVFLREIAKRLLVGLEDKIPDLQERIDHIFHKQLYGIAITELTSLLSRRSLYCSKYPNGPYSITEFDSPEGNIRFRRINHTWVNGKCKYCGVSKKTVLGSEKRKLELETHAYEWIHIDNPERLLDMKFDVIISNPPYQLDDGGNGASAKPIYHRFIEQAEKLNPRYLTMIIPARWYAGGKGLDNFRKSMLNDTQISHLVDFVNAKDCFPGISIGGGVCYFLKTKGYKGKCHYTNIHDGHVSKKMRDLNEFEVFIRYNEAISIIEKVKEYNENCFACHVGTRNPYGLSSSARGKKEKGEIALYSSDGISYIEKSQIKQGHDTIKKYKVMISKVTAEHAGEPDKDGMLGVLSTTKQLGPDEVCTDSYLIAYTSDSPTKVNNCIEYMNTKFFRFLLLQAVSSINLSKDKFIFIPDQDYNIGWNDEKLYKKYNLSENEIDFIETMIKPKAGGITNGK</sequence>
<dbReference type="InterPro" id="IPR002052">
    <property type="entry name" value="DNA_methylase_N6_adenine_CS"/>
</dbReference>
<dbReference type="Proteomes" id="UP000636755">
    <property type="component" value="Unassembled WGS sequence"/>
</dbReference>
<evidence type="ECO:0000256" key="7">
    <source>
        <dbReference type="ARBA" id="ARBA00047942"/>
    </source>
</evidence>
<accession>A0ABR7HLE4</accession>
<evidence type="ECO:0000256" key="5">
    <source>
        <dbReference type="ARBA" id="ARBA00022747"/>
    </source>
</evidence>
<evidence type="ECO:0000256" key="2">
    <source>
        <dbReference type="ARBA" id="ARBA00022603"/>
    </source>
</evidence>
<dbReference type="InterPro" id="IPR011639">
    <property type="entry name" value="MethylTrfase_TaqI-like_dom"/>
</dbReference>
<dbReference type="SUPFAM" id="SSF53335">
    <property type="entry name" value="S-adenosyl-L-methionine-dependent methyltransferases"/>
    <property type="match status" value="1"/>
</dbReference>
<keyword evidence="4" id="KW-0949">S-adenosyl-L-methionine</keyword>
<keyword evidence="2 9" id="KW-0489">Methyltransferase</keyword>
<dbReference type="PROSITE" id="PS00092">
    <property type="entry name" value="N6_MTASE"/>
    <property type="match status" value="1"/>
</dbReference>
<keyword evidence="5" id="KW-0680">Restriction system</keyword>
<feature type="domain" description="Type II methyltransferase M.TaqI-like" evidence="8">
    <location>
        <begin position="97"/>
        <end position="273"/>
    </location>
</feature>
<comment type="caution">
    <text evidence="9">The sequence shown here is derived from an EMBL/GenBank/DDBJ whole genome shotgun (WGS) entry which is preliminary data.</text>
</comment>
<dbReference type="Gene3D" id="3.40.50.150">
    <property type="entry name" value="Vaccinia Virus protein VP39"/>
    <property type="match status" value="1"/>
</dbReference>
<keyword evidence="6" id="KW-0238">DNA-binding</keyword>
<name>A0ABR7HLE4_9FIRM</name>
<evidence type="ECO:0000313" key="10">
    <source>
        <dbReference type="Proteomes" id="UP000636755"/>
    </source>
</evidence>
<evidence type="ECO:0000259" key="8">
    <source>
        <dbReference type="Pfam" id="PF07669"/>
    </source>
</evidence>
<comment type="catalytic activity">
    <reaction evidence="7">
        <text>a 2'-deoxyadenosine in DNA + S-adenosyl-L-methionine = an N(6)-methyl-2'-deoxyadenosine in DNA + S-adenosyl-L-homocysteine + H(+)</text>
        <dbReference type="Rhea" id="RHEA:15197"/>
        <dbReference type="Rhea" id="RHEA-COMP:12418"/>
        <dbReference type="Rhea" id="RHEA-COMP:12419"/>
        <dbReference type="ChEBI" id="CHEBI:15378"/>
        <dbReference type="ChEBI" id="CHEBI:57856"/>
        <dbReference type="ChEBI" id="CHEBI:59789"/>
        <dbReference type="ChEBI" id="CHEBI:90615"/>
        <dbReference type="ChEBI" id="CHEBI:90616"/>
        <dbReference type="EC" id="2.1.1.72"/>
    </reaction>
</comment>
<proteinExistence type="predicted"/>
<evidence type="ECO:0000256" key="1">
    <source>
        <dbReference type="ARBA" id="ARBA00011900"/>
    </source>
</evidence>
<dbReference type="PRINTS" id="PR00507">
    <property type="entry name" value="N12N6MTFRASE"/>
</dbReference>
<organism evidence="9 10">
    <name type="scientific">Ruminococcus intestinalis</name>
    <dbReference type="NCBI Taxonomy" id="2763066"/>
    <lineage>
        <taxon>Bacteria</taxon>
        <taxon>Bacillati</taxon>
        <taxon>Bacillota</taxon>
        <taxon>Clostridia</taxon>
        <taxon>Eubacteriales</taxon>
        <taxon>Oscillospiraceae</taxon>
        <taxon>Ruminococcus</taxon>
    </lineage>
</organism>
<evidence type="ECO:0000256" key="4">
    <source>
        <dbReference type="ARBA" id="ARBA00022691"/>
    </source>
</evidence>
<dbReference type="GO" id="GO:0008168">
    <property type="term" value="F:methyltransferase activity"/>
    <property type="evidence" value="ECO:0007669"/>
    <property type="project" value="UniProtKB-KW"/>
</dbReference>
<keyword evidence="3" id="KW-0808">Transferase</keyword>
<dbReference type="PANTHER" id="PTHR33841:SF6">
    <property type="entry name" value="TYPE II METHYLTRANSFERASE M.HINDII"/>
    <property type="match status" value="1"/>
</dbReference>
<dbReference type="PANTHER" id="PTHR33841">
    <property type="entry name" value="DNA METHYLTRANSFERASE YEEA-RELATED"/>
    <property type="match status" value="1"/>
</dbReference>
<dbReference type="EMBL" id="JACOPS010000003">
    <property type="protein sequence ID" value="MBC5728261.1"/>
    <property type="molecule type" value="Genomic_DNA"/>
</dbReference>
<dbReference type="InterPro" id="IPR050953">
    <property type="entry name" value="N4_N6_ade-DNA_methylase"/>
</dbReference>
<protein>
    <recommendedName>
        <fullName evidence="1">site-specific DNA-methyltransferase (adenine-specific)</fullName>
        <ecNumber evidence="1">2.1.1.72</ecNumber>
    </recommendedName>
</protein>
<keyword evidence="10" id="KW-1185">Reference proteome</keyword>
<dbReference type="RefSeq" id="WP_186935421.1">
    <property type="nucleotide sequence ID" value="NZ_JACOPS010000003.1"/>
</dbReference>
<reference evidence="9 10" key="1">
    <citation type="submission" date="2020-08" db="EMBL/GenBank/DDBJ databases">
        <title>Genome public.</title>
        <authorList>
            <person name="Liu C."/>
            <person name="Sun Q."/>
        </authorList>
    </citation>
    <scope>NUCLEOTIDE SEQUENCE [LARGE SCALE GENOMIC DNA]</scope>
    <source>
        <strain evidence="9 10">NSJ-71</strain>
    </source>
</reference>
<dbReference type="InterPro" id="IPR029063">
    <property type="entry name" value="SAM-dependent_MTases_sf"/>
</dbReference>
<dbReference type="Pfam" id="PF07669">
    <property type="entry name" value="Eco57I"/>
    <property type="match status" value="1"/>
</dbReference>
<evidence type="ECO:0000256" key="3">
    <source>
        <dbReference type="ARBA" id="ARBA00022679"/>
    </source>
</evidence>
<evidence type="ECO:0000313" key="9">
    <source>
        <dbReference type="EMBL" id="MBC5728261.1"/>
    </source>
</evidence>
<dbReference type="GO" id="GO:0032259">
    <property type="term" value="P:methylation"/>
    <property type="evidence" value="ECO:0007669"/>
    <property type="project" value="UniProtKB-KW"/>
</dbReference>
<evidence type="ECO:0000256" key="6">
    <source>
        <dbReference type="ARBA" id="ARBA00023125"/>
    </source>
</evidence>
<gene>
    <name evidence="9" type="ORF">H8R91_06980</name>
</gene>
<dbReference type="EC" id="2.1.1.72" evidence="1"/>